<proteinExistence type="predicted"/>
<keyword evidence="1 2" id="KW-0732">Signal</keyword>
<evidence type="ECO:0000256" key="2">
    <source>
        <dbReference type="SAM" id="SignalP"/>
    </source>
</evidence>
<feature type="chain" id="PRO_5026200164" evidence="2">
    <location>
        <begin position="24"/>
        <end position="234"/>
    </location>
</feature>
<keyword evidence="5" id="KW-1185">Reference proteome</keyword>
<feature type="domain" description="Outer membrane protein beta-barrel" evidence="3">
    <location>
        <begin position="13"/>
        <end position="212"/>
    </location>
</feature>
<dbReference type="InterPro" id="IPR011250">
    <property type="entry name" value="OMP/PagP_B-barrel"/>
</dbReference>
<dbReference type="AlphaFoldDB" id="A0A6I6D587"/>
<dbReference type="SUPFAM" id="SSF56925">
    <property type="entry name" value="OMPA-like"/>
    <property type="match status" value="1"/>
</dbReference>
<name>A0A6I6D587_9GAMM</name>
<dbReference type="EMBL" id="CP046415">
    <property type="protein sequence ID" value="QGT79275.1"/>
    <property type="molecule type" value="Genomic_DNA"/>
</dbReference>
<gene>
    <name evidence="4" type="ORF">GM160_10455</name>
</gene>
<evidence type="ECO:0000256" key="1">
    <source>
        <dbReference type="ARBA" id="ARBA00022729"/>
    </source>
</evidence>
<evidence type="ECO:0000259" key="3">
    <source>
        <dbReference type="Pfam" id="PF13505"/>
    </source>
</evidence>
<dbReference type="RefSeq" id="WP_156574991.1">
    <property type="nucleotide sequence ID" value="NZ_CP046415.1"/>
</dbReference>
<dbReference type="Pfam" id="PF13505">
    <property type="entry name" value="OMP_b-brl"/>
    <property type="match status" value="1"/>
</dbReference>
<protein>
    <submittedName>
        <fullName evidence="4">Outer membrane beta-barrel protein</fullName>
    </submittedName>
</protein>
<evidence type="ECO:0000313" key="5">
    <source>
        <dbReference type="Proteomes" id="UP000427716"/>
    </source>
</evidence>
<sequence length="234" mass="25078">MNKQLPLAVLTTIGIAATNPAFAASDIYLKGGIGWAHSEEESATIGDLADPPDRVEAESDDSLAYQLGVGYRLTKWLDAELSLSHIDGYELSGPYENDGSPTGEVGRTEVDTTSIMVLGLVDLAAVLDASWPLKPYVGVGVGYARHDMGRFTITNFSSRIDSHTSSGFAWKAVFGATYPLGENVSLDASYAYADYGEAESSLDAYEGGGNLQLNSPLTLDIRSHELSLSLRYRI</sequence>
<evidence type="ECO:0000313" key="4">
    <source>
        <dbReference type="EMBL" id="QGT79275.1"/>
    </source>
</evidence>
<accession>A0A6I6D587</accession>
<organism evidence="4 5">
    <name type="scientific">Guyparkeria halophila</name>
    <dbReference type="NCBI Taxonomy" id="47960"/>
    <lineage>
        <taxon>Bacteria</taxon>
        <taxon>Pseudomonadati</taxon>
        <taxon>Pseudomonadota</taxon>
        <taxon>Gammaproteobacteria</taxon>
        <taxon>Chromatiales</taxon>
        <taxon>Thioalkalibacteraceae</taxon>
        <taxon>Guyparkeria</taxon>
    </lineage>
</organism>
<reference evidence="4 5" key="1">
    <citation type="submission" date="2019-11" db="EMBL/GenBank/DDBJ databases">
        <authorList>
            <person name="Zhang J."/>
            <person name="Sun C."/>
        </authorList>
    </citation>
    <scope>NUCLEOTIDE SEQUENCE [LARGE SCALE GENOMIC DNA]</scope>
    <source>
        <strain evidence="5">sp2</strain>
    </source>
</reference>
<dbReference type="KEGG" id="ghl:GM160_10455"/>
<dbReference type="InterPro" id="IPR027385">
    <property type="entry name" value="Beta-barrel_OMP"/>
</dbReference>
<dbReference type="Proteomes" id="UP000427716">
    <property type="component" value="Chromosome"/>
</dbReference>
<feature type="signal peptide" evidence="2">
    <location>
        <begin position="1"/>
        <end position="23"/>
    </location>
</feature>
<dbReference type="Gene3D" id="2.40.160.20">
    <property type="match status" value="1"/>
</dbReference>